<evidence type="ECO:0000313" key="1">
    <source>
        <dbReference type="EMBL" id="CTQ77718.1"/>
    </source>
</evidence>
<organism evidence="1 2">
    <name type="scientific">Roseibium alexandrii</name>
    <dbReference type="NCBI Taxonomy" id="388408"/>
    <lineage>
        <taxon>Bacteria</taxon>
        <taxon>Pseudomonadati</taxon>
        <taxon>Pseudomonadota</taxon>
        <taxon>Alphaproteobacteria</taxon>
        <taxon>Hyphomicrobiales</taxon>
        <taxon>Stappiaceae</taxon>
        <taxon>Roseibium</taxon>
    </lineage>
</organism>
<reference evidence="2" key="1">
    <citation type="submission" date="2015-07" db="EMBL/GenBank/DDBJ databases">
        <authorList>
            <person name="Rodrigo-Torres Lidia"/>
            <person name="Arahal R.David."/>
        </authorList>
    </citation>
    <scope>NUCLEOTIDE SEQUENCE [LARGE SCALE GENOMIC DNA]</scope>
    <source>
        <strain evidence="2">CECT 5112</strain>
    </source>
</reference>
<evidence type="ECO:0000313" key="2">
    <source>
        <dbReference type="Proteomes" id="UP000053235"/>
    </source>
</evidence>
<dbReference type="EMBL" id="CXWD01000043">
    <property type="protein sequence ID" value="CTQ77718.1"/>
    <property type="molecule type" value="Genomic_DNA"/>
</dbReference>
<name>A0A0M7ARG8_9HYPH</name>
<sequence>MNPDCFSGFPVEVGEPFKVAFRVSGRDPCCGRDALQHTRAASCQALGGFSKRRILQIVRIFLMPFNAGLVAIDPELEIVLIARCDL</sequence>
<keyword evidence="2" id="KW-1185">Reference proteome</keyword>
<accession>A0A0M7ARG8</accession>
<dbReference type="AlphaFoldDB" id="A0A0M7ARG8"/>
<dbReference type="Proteomes" id="UP000053235">
    <property type="component" value="Unassembled WGS sequence"/>
</dbReference>
<gene>
    <name evidence="1" type="ORF">LAX5112_05027</name>
</gene>
<protein>
    <submittedName>
        <fullName evidence="1">Uncharacterized protein</fullName>
    </submittedName>
</protein>
<proteinExistence type="predicted"/>